<dbReference type="KEGG" id="hsk:H4317_03305"/>
<feature type="chain" id="PRO_5028862578" evidence="1">
    <location>
        <begin position="28"/>
        <end position="260"/>
    </location>
</feature>
<feature type="signal peptide" evidence="1">
    <location>
        <begin position="1"/>
        <end position="27"/>
    </location>
</feature>
<evidence type="ECO:0000259" key="2">
    <source>
        <dbReference type="Pfam" id="PF14344"/>
    </source>
</evidence>
<dbReference type="AlphaFoldDB" id="A0A7G7W916"/>
<organism evidence="3 4">
    <name type="scientific">Hymenobacter sediminicola</name>
    <dbReference type="NCBI Taxonomy" id="2761579"/>
    <lineage>
        <taxon>Bacteria</taxon>
        <taxon>Pseudomonadati</taxon>
        <taxon>Bacteroidota</taxon>
        <taxon>Cytophagia</taxon>
        <taxon>Cytophagales</taxon>
        <taxon>Hymenobacteraceae</taxon>
        <taxon>Hymenobacter</taxon>
    </lineage>
</organism>
<evidence type="ECO:0000256" key="1">
    <source>
        <dbReference type="SAM" id="SignalP"/>
    </source>
</evidence>
<dbReference type="Pfam" id="PF14344">
    <property type="entry name" value="DUF4397"/>
    <property type="match status" value="1"/>
</dbReference>
<dbReference type="InterPro" id="IPR025510">
    <property type="entry name" value="DUF4397"/>
</dbReference>
<gene>
    <name evidence="3" type="ORF">H4317_03305</name>
</gene>
<accession>A0A7G7W916</accession>
<dbReference type="EMBL" id="CP060202">
    <property type="protein sequence ID" value="QNH62859.1"/>
    <property type="molecule type" value="Genomic_DNA"/>
</dbReference>
<evidence type="ECO:0000313" key="4">
    <source>
        <dbReference type="Proteomes" id="UP000515489"/>
    </source>
</evidence>
<name>A0A7G7W916_9BACT</name>
<protein>
    <submittedName>
        <fullName evidence="3">DUF4397 domain-containing protein</fullName>
    </submittedName>
</protein>
<keyword evidence="1" id="KW-0732">Signal</keyword>
<dbReference type="PROSITE" id="PS51257">
    <property type="entry name" value="PROKAR_LIPOPROTEIN"/>
    <property type="match status" value="1"/>
</dbReference>
<dbReference type="Proteomes" id="UP000515489">
    <property type="component" value="Chromosome"/>
</dbReference>
<evidence type="ECO:0000313" key="3">
    <source>
        <dbReference type="EMBL" id="QNH62859.1"/>
    </source>
</evidence>
<keyword evidence="4" id="KW-1185">Reference proteome</keyword>
<feature type="domain" description="DUF4397" evidence="2">
    <location>
        <begin position="42"/>
        <end position="150"/>
    </location>
</feature>
<proteinExistence type="predicted"/>
<sequence>MKTLVPTFRHLLLAAALPAAFAFSACGDDDPDPVPVVDQGKVLISHAAASANTQVKALINDTEVGQLNYGQSSGYLNVNAGTPTLKINNSANQTAASQTITIAKNLNYSAFAYAPTASTVGLLQVTDDLTAPASGQAKVRVVHLAQGAPATVKLSQQTITGPVDIPSVTATFPASATATTWASSFVSVPTGTYNLLVTSGSPSVTVVAVGDGTGTGVNGTATATATKNYESGKIYTVLVRGIVGSIDPALQPRAVVIQHN</sequence>
<dbReference type="RefSeq" id="WP_185888763.1">
    <property type="nucleotide sequence ID" value="NZ_CP060202.1"/>
</dbReference>
<reference evidence="3 4" key="1">
    <citation type="submission" date="2020-08" db="EMBL/GenBank/DDBJ databases">
        <title>Hymenobacter sp. S2-20-2 genome sequencing.</title>
        <authorList>
            <person name="Jin L."/>
        </authorList>
    </citation>
    <scope>NUCLEOTIDE SEQUENCE [LARGE SCALE GENOMIC DNA]</scope>
    <source>
        <strain evidence="3 4">S2-20-2</strain>
    </source>
</reference>